<evidence type="ECO:0000313" key="13">
    <source>
        <dbReference type="EMBL" id="KAK2188697.1"/>
    </source>
</evidence>
<accession>A0AAD9P5U6</accession>
<dbReference type="EMBL" id="JAODUO010000125">
    <property type="protein sequence ID" value="KAK2188697.1"/>
    <property type="molecule type" value="Genomic_DNA"/>
</dbReference>
<comment type="caution">
    <text evidence="13">The sequence shown here is derived from an EMBL/GenBank/DDBJ whole genome shotgun (WGS) entry which is preliminary data.</text>
</comment>
<dbReference type="PANTHER" id="PTHR24049">
    <property type="entry name" value="CRUMBS FAMILY MEMBER"/>
    <property type="match status" value="1"/>
</dbReference>
<evidence type="ECO:0000256" key="5">
    <source>
        <dbReference type="ARBA" id="ARBA00022737"/>
    </source>
</evidence>
<evidence type="ECO:0000256" key="3">
    <source>
        <dbReference type="ARBA" id="ARBA00022692"/>
    </source>
</evidence>
<dbReference type="AlphaFoldDB" id="A0AAD9P5U6"/>
<keyword evidence="10" id="KW-0325">Glycoprotein</keyword>
<evidence type="ECO:0000256" key="11">
    <source>
        <dbReference type="PROSITE-ProRule" id="PRU00076"/>
    </source>
</evidence>
<dbReference type="FunFam" id="2.10.25.10:FF:000321">
    <property type="entry name" value="Protein delta homolog 1"/>
    <property type="match status" value="1"/>
</dbReference>
<dbReference type="GO" id="GO:0007157">
    <property type="term" value="P:heterophilic cell-cell adhesion via plasma membrane cell adhesion molecules"/>
    <property type="evidence" value="ECO:0007669"/>
    <property type="project" value="TreeGrafter"/>
</dbReference>
<dbReference type="GO" id="GO:0005509">
    <property type="term" value="F:calcium ion binding"/>
    <property type="evidence" value="ECO:0007669"/>
    <property type="project" value="InterPro"/>
</dbReference>
<dbReference type="InterPro" id="IPR001881">
    <property type="entry name" value="EGF-like_Ca-bd_dom"/>
</dbReference>
<dbReference type="FunFam" id="2.10.25.10:FF:000012">
    <property type="entry name" value="Delta-like protein"/>
    <property type="match status" value="1"/>
</dbReference>
<evidence type="ECO:0000259" key="12">
    <source>
        <dbReference type="PROSITE" id="PS50026"/>
    </source>
</evidence>
<dbReference type="GO" id="GO:0007399">
    <property type="term" value="P:nervous system development"/>
    <property type="evidence" value="ECO:0007669"/>
    <property type="project" value="UniProtKB-ARBA"/>
</dbReference>
<name>A0AAD9P5U6_RIDPI</name>
<dbReference type="GO" id="GO:0032991">
    <property type="term" value="C:protein-containing complex"/>
    <property type="evidence" value="ECO:0007669"/>
    <property type="project" value="TreeGrafter"/>
</dbReference>
<dbReference type="FunFam" id="2.10.25.10:FF:000247">
    <property type="entry name" value="Delta/notch like EGF repeat containing"/>
    <property type="match status" value="1"/>
</dbReference>
<feature type="domain" description="EGF-like" evidence="12">
    <location>
        <begin position="179"/>
        <end position="211"/>
    </location>
</feature>
<dbReference type="Proteomes" id="UP001209878">
    <property type="component" value="Unassembled WGS sequence"/>
</dbReference>
<keyword evidence="6" id="KW-0106">Calcium</keyword>
<dbReference type="PROSITE" id="PS00022">
    <property type="entry name" value="EGF_1"/>
    <property type="match status" value="3"/>
</dbReference>
<protein>
    <recommendedName>
        <fullName evidence="12">EGF-like domain-containing protein</fullName>
    </recommendedName>
</protein>
<feature type="domain" description="EGF-like" evidence="12">
    <location>
        <begin position="106"/>
        <end position="140"/>
    </location>
</feature>
<gene>
    <name evidence="13" type="ORF">NP493_124g00008</name>
</gene>
<keyword evidence="9 11" id="KW-1015">Disulfide bond</keyword>
<feature type="non-terminal residue" evidence="13">
    <location>
        <position position="1"/>
    </location>
</feature>
<dbReference type="PROSITE" id="PS01186">
    <property type="entry name" value="EGF_2"/>
    <property type="match status" value="3"/>
</dbReference>
<feature type="domain" description="EGF-like" evidence="12">
    <location>
        <begin position="214"/>
        <end position="250"/>
    </location>
</feature>
<keyword evidence="5" id="KW-0677">Repeat</keyword>
<evidence type="ECO:0000313" key="14">
    <source>
        <dbReference type="Proteomes" id="UP001209878"/>
    </source>
</evidence>
<comment type="caution">
    <text evidence="11">Lacks conserved residue(s) required for the propagation of feature annotation.</text>
</comment>
<evidence type="ECO:0000256" key="4">
    <source>
        <dbReference type="ARBA" id="ARBA00022729"/>
    </source>
</evidence>
<sequence length="388" mass="41596">THVVPHPVKTWAGVAVPPTEATSADVEEDVRARTAKSNGGYCGRLWRGKSKCICQPGFLGPTCETYACAPSPCQNGGRCLPRRNKRRYLCRCKTGFTGTTCQINNLAGKCQPNPCKNNGVCTATTSGHSCKCANGYSGPTCLIDACTPSPCQHGGACSRTAAGYRCSCLAGYSGRSCEVDACKPNPCDHDGTCTRTSTGFTCSCEHGYSGATCDIDACHPNPCKNGGKCSRRRGGFSCDCEEGFAGDTCEEKVAVQRIGSGEYFRCRYGFASMNNPTGGLKDEEQCQTWCYVREDSTAQTVQRGCWYPGLFNDNAVLTARPSTGCGFFNDNLQVTDSGTDPLLCFCKPGDDFCNDGTVDSLVGSLREYPYSRLLWATCLETHTDRGMA</sequence>
<dbReference type="Pfam" id="PF00008">
    <property type="entry name" value="EGF"/>
    <property type="match status" value="5"/>
</dbReference>
<keyword evidence="4" id="KW-0732">Signal</keyword>
<evidence type="ECO:0000256" key="8">
    <source>
        <dbReference type="ARBA" id="ARBA00023136"/>
    </source>
</evidence>
<dbReference type="InterPro" id="IPR000742">
    <property type="entry name" value="EGF"/>
</dbReference>
<dbReference type="SMART" id="SM00179">
    <property type="entry name" value="EGF_CA"/>
    <property type="match status" value="5"/>
</dbReference>
<dbReference type="SUPFAM" id="SSF57196">
    <property type="entry name" value="EGF/Laminin"/>
    <property type="match status" value="5"/>
</dbReference>
<dbReference type="FunFam" id="2.10.25.10:FF:000066">
    <property type="entry name" value="FAT atypical cadherin 4"/>
    <property type="match status" value="1"/>
</dbReference>
<keyword evidence="7" id="KW-1133">Transmembrane helix</keyword>
<keyword evidence="14" id="KW-1185">Reference proteome</keyword>
<organism evidence="13 14">
    <name type="scientific">Ridgeia piscesae</name>
    <name type="common">Tubeworm</name>
    <dbReference type="NCBI Taxonomy" id="27915"/>
    <lineage>
        <taxon>Eukaryota</taxon>
        <taxon>Metazoa</taxon>
        <taxon>Spiralia</taxon>
        <taxon>Lophotrochozoa</taxon>
        <taxon>Annelida</taxon>
        <taxon>Polychaeta</taxon>
        <taxon>Sedentaria</taxon>
        <taxon>Canalipalpata</taxon>
        <taxon>Sabellida</taxon>
        <taxon>Siboglinidae</taxon>
        <taxon>Ridgeia</taxon>
    </lineage>
</organism>
<feature type="domain" description="EGF-like" evidence="12">
    <location>
        <begin position="142"/>
        <end position="178"/>
    </location>
</feature>
<feature type="disulfide bond" evidence="11">
    <location>
        <begin position="73"/>
        <end position="90"/>
    </location>
</feature>
<dbReference type="GO" id="GO:0005886">
    <property type="term" value="C:plasma membrane"/>
    <property type="evidence" value="ECO:0007669"/>
    <property type="project" value="TreeGrafter"/>
</dbReference>
<evidence type="ECO:0000256" key="7">
    <source>
        <dbReference type="ARBA" id="ARBA00022989"/>
    </source>
</evidence>
<feature type="domain" description="EGF-like" evidence="12">
    <location>
        <begin position="64"/>
        <end position="102"/>
    </location>
</feature>
<evidence type="ECO:0000256" key="9">
    <source>
        <dbReference type="ARBA" id="ARBA00023157"/>
    </source>
</evidence>
<dbReference type="GO" id="GO:0045197">
    <property type="term" value="P:establishment or maintenance of epithelial cell apical/basal polarity"/>
    <property type="evidence" value="ECO:0007669"/>
    <property type="project" value="TreeGrafter"/>
</dbReference>
<proteinExistence type="predicted"/>
<comment type="subcellular location">
    <subcellularLocation>
        <location evidence="1">Membrane</location>
        <topology evidence="1">Single-pass membrane protein</topology>
    </subcellularLocation>
</comment>
<feature type="disulfide bond" evidence="11">
    <location>
        <begin position="240"/>
        <end position="249"/>
    </location>
</feature>
<dbReference type="Gene3D" id="2.10.25.10">
    <property type="entry name" value="Laminin"/>
    <property type="match status" value="5"/>
</dbReference>
<dbReference type="PANTHER" id="PTHR24049:SF22">
    <property type="entry name" value="DROSOPHILA CRUMBS HOMOLOG"/>
    <property type="match status" value="1"/>
</dbReference>
<evidence type="ECO:0000256" key="1">
    <source>
        <dbReference type="ARBA" id="ARBA00004167"/>
    </source>
</evidence>
<dbReference type="GO" id="GO:0120025">
    <property type="term" value="C:plasma membrane bounded cell projection"/>
    <property type="evidence" value="ECO:0007669"/>
    <property type="project" value="UniProtKB-ARBA"/>
</dbReference>
<keyword evidence="2 11" id="KW-0245">EGF-like domain</keyword>
<dbReference type="FunFam" id="2.10.25.10:FF:000095">
    <property type="entry name" value="Notch, isoform B"/>
    <property type="match status" value="1"/>
</dbReference>
<dbReference type="SMART" id="SM00181">
    <property type="entry name" value="EGF"/>
    <property type="match status" value="6"/>
</dbReference>
<keyword evidence="8" id="KW-0472">Membrane</keyword>
<keyword evidence="3" id="KW-0812">Transmembrane</keyword>
<dbReference type="InterPro" id="IPR051022">
    <property type="entry name" value="Notch_Cell-Fate_Det"/>
</dbReference>
<evidence type="ECO:0000256" key="6">
    <source>
        <dbReference type="ARBA" id="ARBA00022837"/>
    </source>
</evidence>
<evidence type="ECO:0000256" key="10">
    <source>
        <dbReference type="ARBA" id="ARBA00023180"/>
    </source>
</evidence>
<reference evidence="13" key="1">
    <citation type="journal article" date="2023" name="Mol. Biol. Evol.">
        <title>Third-Generation Sequencing Reveals the Adaptive Role of the Epigenome in Three Deep-Sea Polychaetes.</title>
        <authorList>
            <person name="Perez M."/>
            <person name="Aroh O."/>
            <person name="Sun Y."/>
            <person name="Lan Y."/>
            <person name="Juniper S.K."/>
            <person name="Young C.R."/>
            <person name="Angers B."/>
            <person name="Qian P.Y."/>
        </authorList>
    </citation>
    <scope>NUCLEOTIDE SEQUENCE</scope>
    <source>
        <strain evidence="13">R07B-5</strain>
    </source>
</reference>
<dbReference type="PROSITE" id="PS50026">
    <property type="entry name" value="EGF_3"/>
    <property type="match status" value="5"/>
</dbReference>
<dbReference type="CDD" id="cd00054">
    <property type="entry name" value="EGF_CA"/>
    <property type="match status" value="5"/>
</dbReference>
<feature type="disulfide bond" evidence="11">
    <location>
        <begin position="168"/>
        <end position="177"/>
    </location>
</feature>
<evidence type="ECO:0000256" key="2">
    <source>
        <dbReference type="ARBA" id="ARBA00022536"/>
    </source>
</evidence>
<feature type="disulfide bond" evidence="11">
    <location>
        <begin position="92"/>
        <end position="101"/>
    </location>
</feature>